<evidence type="ECO:0000313" key="3">
    <source>
        <dbReference type="Proteomes" id="UP000237347"/>
    </source>
</evidence>
<reference evidence="2 3" key="1">
    <citation type="journal article" date="2018" name="Sci. Data">
        <title>The draft genome sequence of cork oak.</title>
        <authorList>
            <person name="Ramos A.M."/>
            <person name="Usie A."/>
            <person name="Barbosa P."/>
            <person name="Barros P.M."/>
            <person name="Capote T."/>
            <person name="Chaves I."/>
            <person name="Simoes F."/>
            <person name="Abreu I."/>
            <person name="Carrasquinho I."/>
            <person name="Faro C."/>
            <person name="Guimaraes J.B."/>
            <person name="Mendonca D."/>
            <person name="Nobrega F."/>
            <person name="Rodrigues L."/>
            <person name="Saibo N.J.M."/>
            <person name="Varela M.C."/>
            <person name="Egas C."/>
            <person name="Matos J."/>
            <person name="Miguel C.M."/>
            <person name="Oliveira M.M."/>
            <person name="Ricardo C.P."/>
            <person name="Goncalves S."/>
        </authorList>
    </citation>
    <scope>NUCLEOTIDE SEQUENCE [LARGE SCALE GENOMIC DNA]</scope>
    <source>
        <strain evidence="3">cv. HL8</strain>
    </source>
</reference>
<keyword evidence="3" id="KW-1185">Reference proteome</keyword>
<keyword evidence="1" id="KW-0472">Membrane</keyword>
<dbReference type="EMBL" id="PKMF04000539">
    <property type="protein sequence ID" value="KAK7826712.1"/>
    <property type="molecule type" value="Genomic_DNA"/>
</dbReference>
<dbReference type="Proteomes" id="UP000237347">
    <property type="component" value="Unassembled WGS sequence"/>
</dbReference>
<evidence type="ECO:0000313" key="2">
    <source>
        <dbReference type="EMBL" id="KAK7826712.1"/>
    </source>
</evidence>
<organism evidence="2 3">
    <name type="scientific">Quercus suber</name>
    <name type="common">Cork oak</name>
    <dbReference type="NCBI Taxonomy" id="58331"/>
    <lineage>
        <taxon>Eukaryota</taxon>
        <taxon>Viridiplantae</taxon>
        <taxon>Streptophyta</taxon>
        <taxon>Embryophyta</taxon>
        <taxon>Tracheophyta</taxon>
        <taxon>Spermatophyta</taxon>
        <taxon>Magnoliopsida</taxon>
        <taxon>eudicotyledons</taxon>
        <taxon>Gunneridae</taxon>
        <taxon>Pentapetalae</taxon>
        <taxon>rosids</taxon>
        <taxon>fabids</taxon>
        <taxon>Fagales</taxon>
        <taxon>Fagaceae</taxon>
        <taxon>Quercus</taxon>
    </lineage>
</organism>
<gene>
    <name evidence="2" type="ORF">CFP56_031973</name>
</gene>
<feature type="transmembrane region" description="Helical" evidence="1">
    <location>
        <begin position="34"/>
        <end position="54"/>
    </location>
</feature>
<accession>A0AAW0JIE2</accession>
<protein>
    <submittedName>
        <fullName evidence="2">Uncharacterized protein</fullName>
    </submittedName>
</protein>
<name>A0AAW0JIE2_QUESU</name>
<dbReference type="AlphaFoldDB" id="A0AAW0JIE2"/>
<evidence type="ECO:0000256" key="1">
    <source>
        <dbReference type="SAM" id="Phobius"/>
    </source>
</evidence>
<comment type="caution">
    <text evidence="2">The sequence shown here is derived from an EMBL/GenBank/DDBJ whole genome shotgun (WGS) entry which is preliminary data.</text>
</comment>
<sequence length="74" mass="8307">MSQLTLWIIEILRTSISSGISLHLFLYHGTSQSVWTPFGFILVGGYLTGLNYLAESCHENSSISHSPSFRTFKQ</sequence>
<keyword evidence="1" id="KW-0812">Transmembrane</keyword>
<keyword evidence="1" id="KW-1133">Transmembrane helix</keyword>
<proteinExistence type="predicted"/>